<dbReference type="PANTHER" id="PTHR24148">
    <property type="entry name" value="ANKYRIN REPEAT DOMAIN-CONTAINING PROTEIN 39 HOMOLOG-RELATED"/>
    <property type="match status" value="1"/>
</dbReference>
<dbReference type="InterPro" id="IPR010730">
    <property type="entry name" value="HET"/>
</dbReference>
<dbReference type="AlphaFoldDB" id="A0AAN7B4L4"/>
<dbReference type="PANTHER" id="PTHR24148:SF73">
    <property type="entry name" value="HET DOMAIN PROTEIN (AFU_ORTHOLOGUE AFUA_8G01020)"/>
    <property type="match status" value="1"/>
</dbReference>
<accession>A0AAN7B4L4</accession>
<sequence length="825" mass="93490">MDRYQHQTLTYAHSIRLLYISHDVSKPHSISLSLKEANLADEPEYSALSYTWHLPEYRPGKQHQDPGPGQEFEVECDGKGVAVSENLFRFLSTATRMMAKWEQRKRNDGDKTASASKVPRLVETLSKRPLWVDAFCINQLDHKERQHQVLLMDKIYSGAKDILVWLGDTIPSEDLLWVHNVFIPVIGRVMRRKSNAAGITQFVGDPLCASDKAAKLLGENVCSRWAGSWLSFANFIDRHRWFDRGWIVQEVALGSADNVALLCGELELSWRRFTALSHFLQLSGWANLLMPTYNLNLQSSFRGRANAYGIARRWWDDNVETTAGIVPTDKGPVGGRVYSIHRVHSIINQYTGQRSTWQLPQPSPSGQVNWYRCASHLISTLRNSQFEDDRDHIYGCLGMLSQILPPGFTNPIVPDYDKTTVEVFTSVAAMMLTNIPGLFELSQVEDRQYRRHHSLPSWVPDYSVAHRGYLSVGSDDNSGLCPDNSKATVGGSTNANQASSHGTPRIIIIGSSLILQGIRLKCIDTTGLRNPWDQDRSSFEDDLFQLILKATSLHTPNIALDFWDVLTRGNIDRYMQEKSQTPPSVLARERFVAFLSDNVLNKRLPVFEKSAYEKLQDLIQKLKARLKSLTDRAAIANTLVKLRFLESDLRQAYWPDYSSDFPSPEWVQNYEWLRITAKWERAIFKMLSVGVPEINISRIFETLSTQVHKINLESPILAEDQPLAPSIWNVLSSAALYVTAKDKLGEGRLGIGPTSCKPGDEIWMLEGSPHLSILRKTHSRSKCTVATKYRDAPSYQLVGETYIQGVDVDKRWEEMRDCVVPIVVV</sequence>
<organism evidence="3 4">
    <name type="scientific">Rhypophila decipiens</name>
    <dbReference type="NCBI Taxonomy" id="261697"/>
    <lineage>
        <taxon>Eukaryota</taxon>
        <taxon>Fungi</taxon>
        <taxon>Dikarya</taxon>
        <taxon>Ascomycota</taxon>
        <taxon>Pezizomycotina</taxon>
        <taxon>Sordariomycetes</taxon>
        <taxon>Sordariomycetidae</taxon>
        <taxon>Sordariales</taxon>
        <taxon>Naviculisporaceae</taxon>
        <taxon>Rhypophila</taxon>
    </lineage>
</organism>
<evidence type="ECO:0000313" key="3">
    <source>
        <dbReference type="EMBL" id="KAK4207985.1"/>
    </source>
</evidence>
<feature type="domain" description="Heterokaryon incompatibility" evidence="2">
    <location>
        <begin position="45"/>
        <end position="250"/>
    </location>
</feature>
<name>A0AAN7B4L4_9PEZI</name>
<keyword evidence="1" id="KW-0175">Coiled coil</keyword>
<gene>
    <name evidence="3" type="ORF">QBC37DRAFT_84993</name>
</gene>
<evidence type="ECO:0000313" key="4">
    <source>
        <dbReference type="Proteomes" id="UP001301769"/>
    </source>
</evidence>
<feature type="coiled-coil region" evidence="1">
    <location>
        <begin position="612"/>
        <end position="639"/>
    </location>
</feature>
<proteinExistence type="predicted"/>
<dbReference type="Pfam" id="PF06985">
    <property type="entry name" value="HET"/>
    <property type="match status" value="1"/>
</dbReference>
<evidence type="ECO:0000256" key="1">
    <source>
        <dbReference type="SAM" id="Coils"/>
    </source>
</evidence>
<dbReference type="InterPro" id="IPR052895">
    <property type="entry name" value="HetReg/Transcr_Mod"/>
</dbReference>
<evidence type="ECO:0000259" key="2">
    <source>
        <dbReference type="Pfam" id="PF06985"/>
    </source>
</evidence>
<reference evidence="3" key="1">
    <citation type="journal article" date="2023" name="Mol. Phylogenet. Evol.">
        <title>Genome-scale phylogeny and comparative genomics of the fungal order Sordariales.</title>
        <authorList>
            <person name="Hensen N."/>
            <person name="Bonometti L."/>
            <person name="Westerberg I."/>
            <person name="Brannstrom I.O."/>
            <person name="Guillou S."/>
            <person name="Cros-Aarteil S."/>
            <person name="Calhoun S."/>
            <person name="Haridas S."/>
            <person name="Kuo A."/>
            <person name="Mondo S."/>
            <person name="Pangilinan J."/>
            <person name="Riley R."/>
            <person name="LaButti K."/>
            <person name="Andreopoulos B."/>
            <person name="Lipzen A."/>
            <person name="Chen C."/>
            <person name="Yan M."/>
            <person name="Daum C."/>
            <person name="Ng V."/>
            <person name="Clum A."/>
            <person name="Steindorff A."/>
            <person name="Ohm R.A."/>
            <person name="Martin F."/>
            <person name="Silar P."/>
            <person name="Natvig D.O."/>
            <person name="Lalanne C."/>
            <person name="Gautier V."/>
            <person name="Ament-Velasquez S.L."/>
            <person name="Kruys A."/>
            <person name="Hutchinson M.I."/>
            <person name="Powell A.J."/>
            <person name="Barry K."/>
            <person name="Miller A.N."/>
            <person name="Grigoriev I.V."/>
            <person name="Debuchy R."/>
            <person name="Gladieux P."/>
            <person name="Hiltunen Thoren M."/>
            <person name="Johannesson H."/>
        </authorList>
    </citation>
    <scope>NUCLEOTIDE SEQUENCE</scope>
    <source>
        <strain evidence="3">PSN293</strain>
    </source>
</reference>
<reference evidence="3" key="2">
    <citation type="submission" date="2023-05" db="EMBL/GenBank/DDBJ databases">
        <authorList>
            <consortium name="Lawrence Berkeley National Laboratory"/>
            <person name="Steindorff A."/>
            <person name="Hensen N."/>
            <person name="Bonometti L."/>
            <person name="Westerberg I."/>
            <person name="Brannstrom I.O."/>
            <person name="Guillou S."/>
            <person name="Cros-Aarteil S."/>
            <person name="Calhoun S."/>
            <person name="Haridas S."/>
            <person name="Kuo A."/>
            <person name="Mondo S."/>
            <person name="Pangilinan J."/>
            <person name="Riley R."/>
            <person name="Labutti K."/>
            <person name="Andreopoulos B."/>
            <person name="Lipzen A."/>
            <person name="Chen C."/>
            <person name="Yanf M."/>
            <person name="Daum C."/>
            <person name="Ng V."/>
            <person name="Clum A."/>
            <person name="Ohm R."/>
            <person name="Martin F."/>
            <person name="Silar P."/>
            <person name="Natvig D."/>
            <person name="Lalanne C."/>
            <person name="Gautier V."/>
            <person name="Ament-Velasquez S.L."/>
            <person name="Kruys A."/>
            <person name="Hutchinson M.I."/>
            <person name="Powell A.J."/>
            <person name="Barry K."/>
            <person name="Miller A.N."/>
            <person name="Grigoriev I.V."/>
            <person name="Debuchy R."/>
            <person name="Gladieux P."/>
            <person name="Thoren M.H."/>
            <person name="Johannesson H."/>
        </authorList>
    </citation>
    <scope>NUCLEOTIDE SEQUENCE</scope>
    <source>
        <strain evidence="3">PSN293</strain>
    </source>
</reference>
<comment type="caution">
    <text evidence="3">The sequence shown here is derived from an EMBL/GenBank/DDBJ whole genome shotgun (WGS) entry which is preliminary data.</text>
</comment>
<dbReference type="EMBL" id="MU858264">
    <property type="protein sequence ID" value="KAK4207985.1"/>
    <property type="molecule type" value="Genomic_DNA"/>
</dbReference>
<protein>
    <submittedName>
        <fullName evidence="3">Heterokaryon incompatibility protein-domain-containing protein</fullName>
    </submittedName>
</protein>
<keyword evidence="4" id="KW-1185">Reference proteome</keyword>
<dbReference type="Proteomes" id="UP001301769">
    <property type="component" value="Unassembled WGS sequence"/>
</dbReference>